<dbReference type="RefSeq" id="XP_065647154.1">
    <property type="nucleotide sequence ID" value="XM_065791082.1"/>
</dbReference>
<proteinExistence type="predicted"/>
<reference evidence="2" key="1">
    <citation type="submission" date="2025-05" db="UniProtKB">
        <authorList>
            <consortium name="RefSeq"/>
        </authorList>
    </citation>
    <scope>NUCLEOTIDE SEQUENCE [LARGE SCALE GENOMIC DNA]</scope>
</reference>
<feature type="domain" description="Mos1 transposase HTH" evidence="1">
    <location>
        <begin position="12"/>
        <end position="58"/>
    </location>
</feature>
<evidence type="ECO:0000313" key="2">
    <source>
        <dbReference type="Proteomes" id="UP001652625"/>
    </source>
</evidence>
<dbReference type="InterPro" id="IPR041426">
    <property type="entry name" value="Mos1_HTH"/>
</dbReference>
<organism evidence="2 3">
    <name type="scientific">Hydra vulgaris</name>
    <name type="common">Hydra</name>
    <name type="synonym">Hydra attenuata</name>
    <dbReference type="NCBI Taxonomy" id="6087"/>
    <lineage>
        <taxon>Eukaryota</taxon>
        <taxon>Metazoa</taxon>
        <taxon>Cnidaria</taxon>
        <taxon>Hydrozoa</taxon>
        <taxon>Hydroidolina</taxon>
        <taxon>Anthoathecata</taxon>
        <taxon>Aplanulata</taxon>
        <taxon>Hydridae</taxon>
        <taxon>Hydra</taxon>
    </lineage>
</organism>
<dbReference type="Proteomes" id="UP001652625">
    <property type="component" value="Chromosome 02"/>
</dbReference>
<evidence type="ECO:0000259" key="1">
    <source>
        <dbReference type="Pfam" id="PF17906"/>
    </source>
</evidence>
<dbReference type="Pfam" id="PF17906">
    <property type="entry name" value="HTH_48"/>
    <property type="match status" value="1"/>
</dbReference>
<protein>
    <submittedName>
        <fullName evidence="3">Protein GVQW3-like</fullName>
    </submittedName>
</protein>
<evidence type="ECO:0000313" key="3">
    <source>
        <dbReference type="RefSeq" id="XP_065647154.1"/>
    </source>
</evidence>
<gene>
    <name evidence="3" type="primary">LOC136076978</name>
</gene>
<dbReference type="PANTHER" id="PTHR46060">
    <property type="entry name" value="MARINER MOS1 TRANSPOSASE-LIKE PROTEIN"/>
    <property type="match status" value="1"/>
</dbReference>
<dbReference type="GeneID" id="136076978"/>
<dbReference type="Gene3D" id="1.10.10.1450">
    <property type="match status" value="1"/>
</dbReference>
<reference evidence="3" key="2">
    <citation type="submission" date="2025-08" db="UniProtKB">
        <authorList>
            <consortium name="RefSeq"/>
        </authorList>
    </citation>
    <scope>IDENTIFICATION</scope>
</reference>
<dbReference type="PANTHER" id="PTHR46060:SF1">
    <property type="entry name" value="MARINER MOS1 TRANSPOSASE-LIKE PROTEIN"/>
    <property type="match status" value="1"/>
</dbReference>
<name>A0ABM4BDX5_HYDVU</name>
<sequence>MTVSSIGKVFKNFRAVIKYLFLKGNTPTQIKDEMVFVYGDSAPSFTTVKFWAAEFKCGRQSLGDDEHSGRPKPTTTDENIAKVHQMVLGNLRIKVREIAEVMNISKECVCHILHENLGMKKLSARWVPYWVKNVLE</sequence>
<accession>A0ABM4BDX5</accession>
<keyword evidence="2" id="KW-1185">Reference proteome</keyword>
<dbReference type="InterPro" id="IPR052709">
    <property type="entry name" value="Transposase-MT_Hybrid"/>
</dbReference>